<organism evidence="1 2">
    <name type="scientific">Parelaphostrongylus tenuis</name>
    <name type="common">Meningeal worm</name>
    <dbReference type="NCBI Taxonomy" id="148309"/>
    <lineage>
        <taxon>Eukaryota</taxon>
        <taxon>Metazoa</taxon>
        <taxon>Ecdysozoa</taxon>
        <taxon>Nematoda</taxon>
        <taxon>Chromadorea</taxon>
        <taxon>Rhabditida</taxon>
        <taxon>Rhabditina</taxon>
        <taxon>Rhabditomorpha</taxon>
        <taxon>Strongyloidea</taxon>
        <taxon>Metastrongylidae</taxon>
        <taxon>Parelaphostrongylus</taxon>
    </lineage>
</organism>
<protein>
    <submittedName>
        <fullName evidence="1">Uncharacterized protein</fullName>
    </submittedName>
</protein>
<dbReference type="EMBL" id="JAHQIW010002490">
    <property type="protein sequence ID" value="KAJ1355513.1"/>
    <property type="molecule type" value="Genomic_DNA"/>
</dbReference>
<accession>A0AAD5QKM3</accession>
<keyword evidence="2" id="KW-1185">Reference proteome</keyword>
<sequence>MSTKHTLITDVWDCFQGELDWSRSHEVQRAISSLDDHGFAPELEKKPLELGR</sequence>
<evidence type="ECO:0000313" key="1">
    <source>
        <dbReference type="EMBL" id="KAJ1355513.1"/>
    </source>
</evidence>
<proteinExistence type="predicted"/>
<name>A0AAD5QKM3_PARTN</name>
<dbReference type="Proteomes" id="UP001196413">
    <property type="component" value="Unassembled WGS sequence"/>
</dbReference>
<dbReference type="AlphaFoldDB" id="A0AAD5QKM3"/>
<reference evidence="1" key="1">
    <citation type="submission" date="2021-06" db="EMBL/GenBank/DDBJ databases">
        <title>Parelaphostrongylus tenuis whole genome reference sequence.</title>
        <authorList>
            <person name="Garwood T.J."/>
            <person name="Larsen P.A."/>
            <person name="Fountain-Jones N.M."/>
            <person name="Garbe J.R."/>
            <person name="Macchietto M.G."/>
            <person name="Kania S.A."/>
            <person name="Gerhold R.W."/>
            <person name="Richards J.E."/>
            <person name="Wolf T.M."/>
        </authorList>
    </citation>
    <scope>NUCLEOTIDE SEQUENCE</scope>
    <source>
        <strain evidence="1">MNPRO001-30</strain>
        <tissue evidence="1">Meninges</tissue>
    </source>
</reference>
<evidence type="ECO:0000313" key="2">
    <source>
        <dbReference type="Proteomes" id="UP001196413"/>
    </source>
</evidence>
<comment type="caution">
    <text evidence="1">The sequence shown here is derived from an EMBL/GenBank/DDBJ whole genome shotgun (WGS) entry which is preliminary data.</text>
</comment>
<gene>
    <name evidence="1" type="ORF">KIN20_012951</name>
</gene>